<dbReference type="Proteomes" id="UP001209878">
    <property type="component" value="Unassembled WGS sequence"/>
</dbReference>
<sequence length="157" mass="18374">MSQHALFPCAATKYEARLLEEKGGPLTEERTILVFDVFDKILPHLGVFQKVMQMCRDELFNAIYSDQLTGSHGPAPHYIQRVPYFVLVKQAHRQRNDCDEVLAEHLEVVKEKLFEKQKAFEDLTQQTHALRNQVYELELTVQRIDDELAEKKLEIYE</sequence>
<evidence type="ECO:0000313" key="1">
    <source>
        <dbReference type="EMBL" id="KAK2176160.1"/>
    </source>
</evidence>
<comment type="caution">
    <text evidence="1">The sequence shown here is derived from an EMBL/GenBank/DDBJ whole genome shotgun (WGS) entry which is preliminary data.</text>
</comment>
<name>A0AAD9KSN5_RIDPI</name>
<reference evidence="1" key="1">
    <citation type="journal article" date="2023" name="Mol. Biol. Evol.">
        <title>Third-Generation Sequencing Reveals the Adaptive Role of the Epigenome in Three Deep-Sea Polychaetes.</title>
        <authorList>
            <person name="Perez M."/>
            <person name="Aroh O."/>
            <person name="Sun Y."/>
            <person name="Lan Y."/>
            <person name="Juniper S.K."/>
            <person name="Young C.R."/>
            <person name="Angers B."/>
            <person name="Qian P.Y."/>
        </authorList>
    </citation>
    <scope>NUCLEOTIDE SEQUENCE</scope>
    <source>
        <strain evidence="1">R07B-5</strain>
    </source>
</reference>
<accession>A0AAD9KSN5</accession>
<protein>
    <submittedName>
        <fullName evidence="1">Uncharacterized protein</fullName>
    </submittedName>
</protein>
<gene>
    <name evidence="1" type="ORF">NP493_678g01056</name>
</gene>
<dbReference type="AlphaFoldDB" id="A0AAD9KSN5"/>
<keyword evidence="2" id="KW-1185">Reference proteome</keyword>
<evidence type="ECO:0000313" key="2">
    <source>
        <dbReference type="Proteomes" id="UP001209878"/>
    </source>
</evidence>
<dbReference type="EMBL" id="JAODUO010000678">
    <property type="protein sequence ID" value="KAK2176160.1"/>
    <property type="molecule type" value="Genomic_DNA"/>
</dbReference>
<organism evidence="1 2">
    <name type="scientific">Ridgeia piscesae</name>
    <name type="common">Tubeworm</name>
    <dbReference type="NCBI Taxonomy" id="27915"/>
    <lineage>
        <taxon>Eukaryota</taxon>
        <taxon>Metazoa</taxon>
        <taxon>Spiralia</taxon>
        <taxon>Lophotrochozoa</taxon>
        <taxon>Annelida</taxon>
        <taxon>Polychaeta</taxon>
        <taxon>Sedentaria</taxon>
        <taxon>Canalipalpata</taxon>
        <taxon>Sabellida</taxon>
        <taxon>Siboglinidae</taxon>
        <taxon>Ridgeia</taxon>
    </lineage>
</organism>
<proteinExistence type="predicted"/>